<dbReference type="Pfam" id="PF06838">
    <property type="entry name" value="Met_gamma_lyase"/>
    <property type="match status" value="1"/>
</dbReference>
<dbReference type="Gene3D" id="3.90.1150.60">
    <property type="entry name" value="Methioning gamme-lyase, C-terminal domain"/>
    <property type="match status" value="1"/>
</dbReference>
<evidence type="ECO:0000313" key="3">
    <source>
        <dbReference type="RefSeq" id="XP_020080719.1"/>
    </source>
</evidence>
<evidence type="ECO:0000256" key="1">
    <source>
        <dbReference type="SAM" id="MobiDB-lite"/>
    </source>
</evidence>
<sequence>MVESSRTKRREGETTGHARPSTGEAAAMALSISASTWPAPLRRGPSSAHHAQQRRSGPPRPRGHLSCTAPFVPEVSEALETLYSEFRAVDNMVAHNSARVLKAFKNARVGPHHFGGCTGYGHDDGGGRDALDCAFAEIVGAESAIVRSQVLSLLNFSLTTMSLY</sequence>
<gene>
    <name evidence="3" type="primary">LOC109704384</name>
</gene>
<dbReference type="GeneID" id="109704384"/>
<dbReference type="OrthoDB" id="5348404at2759"/>
<reference evidence="2" key="1">
    <citation type="journal article" date="2015" name="Nat. Genet.">
        <title>The pineapple genome and the evolution of CAM photosynthesis.</title>
        <authorList>
            <person name="Ming R."/>
            <person name="VanBuren R."/>
            <person name="Wai C.M."/>
            <person name="Tang H."/>
            <person name="Schatz M.C."/>
            <person name="Bowers J.E."/>
            <person name="Lyons E."/>
            <person name="Wang M.L."/>
            <person name="Chen J."/>
            <person name="Biggers E."/>
            <person name="Zhang J."/>
            <person name="Huang L."/>
            <person name="Zhang L."/>
            <person name="Miao W."/>
            <person name="Zhang J."/>
            <person name="Ye Z."/>
            <person name="Miao C."/>
            <person name="Lin Z."/>
            <person name="Wang H."/>
            <person name="Zhou H."/>
            <person name="Yim W.C."/>
            <person name="Priest H.D."/>
            <person name="Zheng C."/>
            <person name="Woodhouse M."/>
            <person name="Edger P.P."/>
            <person name="Guyot R."/>
            <person name="Guo H.B."/>
            <person name="Guo H."/>
            <person name="Zheng G."/>
            <person name="Singh R."/>
            <person name="Sharma A."/>
            <person name="Min X."/>
            <person name="Zheng Y."/>
            <person name="Lee H."/>
            <person name="Gurtowski J."/>
            <person name="Sedlazeck F.J."/>
            <person name="Harkess A."/>
            <person name="McKain M.R."/>
            <person name="Liao Z."/>
            <person name="Fang J."/>
            <person name="Liu J."/>
            <person name="Zhang X."/>
            <person name="Zhang Q."/>
            <person name="Hu W."/>
            <person name="Qin Y."/>
            <person name="Wang K."/>
            <person name="Chen L.Y."/>
            <person name="Shirley N."/>
            <person name="Lin Y.R."/>
            <person name="Liu L.Y."/>
            <person name="Hernandez A.G."/>
            <person name="Wright C.L."/>
            <person name="Bulone V."/>
            <person name="Tuskan G.A."/>
            <person name="Heath K."/>
            <person name="Zee F."/>
            <person name="Moore P.H."/>
            <person name="Sunkar R."/>
            <person name="Leebens-Mack J.H."/>
            <person name="Mockler T."/>
            <person name="Bennetzen J.L."/>
            <person name="Freeling M."/>
            <person name="Sankoff D."/>
            <person name="Paterson A.H."/>
            <person name="Zhu X."/>
            <person name="Yang X."/>
            <person name="Smith J.A."/>
            <person name="Cushman J.C."/>
            <person name="Paull R.E."/>
            <person name="Yu Q."/>
        </authorList>
    </citation>
    <scope>NUCLEOTIDE SEQUENCE [LARGE SCALE GENOMIC DNA]</scope>
    <source>
        <strain evidence="2">cv. F153</strain>
    </source>
</reference>
<keyword evidence="2" id="KW-1185">Reference proteome</keyword>
<organism evidence="2 3">
    <name type="scientific">Ananas comosus</name>
    <name type="common">Pineapple</name>
    <name type="synonym">Ananas ananas</name>
    <dbReference type="NCBI Taxonomy" id="4615"/>
    <lineage>
        <taxon>Eukaryota</taxon>
        <taxon>Viridiplantae</taxon>
        <taxon>Streptophyta</taxon>
        <taxon>Embryophyta</taxon>
        <taxon>Tracheophyta</taxon>
        <taxon>Spermatophyta</taxon>
        <taxon>Magnoliopsida</taxon>
        <taxon>Liliopsida</taxon>
        <taxon>Poales</taxon>
        <taxon>Bromeliaceae</taxon>
        <taxon>Bromelioideae</taxon>
        <taxon>Ananas</taxon>
    </lineage>
</organism>
<proteinExistence type="predicted"/>
<dbReference type="Proteomes" id="UP000515123">
    <property type="component" value="Unplaced"/>
</dbReference>
<dbReference type="PANTHER" id="PTHR46658">
    <property type="entry name" value="CYS OR MET METABOLISM PYRIDOXAL-PHOSPHATE-DEPENDENT ENZYME"/>
    <property type="match status" value="1"/>
</dbReference>
<dbReference type="InterPro" id="IPR009651">
    <property type="entry name" value="Met_g_lyase_put"/>
</dbReference>
<reference evidence="3" key="2">
    <citation type="submission" date="2025-08" db="UniProtKB">
        <authorList>
            <consortium name="RefSeq"/>
        </authorList>
    </citation>
    <scope>IDENTIFICATION</scope>
    <source>
        <tissue evidence="3">Leaf</tissue>
    </source>
</reference>
<name>A0A6P5EBK5_ANACO</name>
<accession>A0A6P5EBK5</accession>
<protein>
    <submittedName>
        <fullName evidence="3">Uncharacterized protein LOC109704384</fullName>
    </submittedName>
</protein>
<feature type="region of interest" description="Disordered" evidence="1">
    <location>
        <begin position="1"/>
        <end position="66"/>
    </location>
</feature>
<evidence type="ECO:0000313" key="2">
    <source>
        <dbReference type="Proteomes" id="UP000515123"/>
    </source>
</evidence>
<dbReference type="PANTHER" id="PTHR46658:SF1">
    <property type="entry name" value="CYS OR MET METABOLISM PYRIDOXAL-PHOSPHATE-DEPENDENT ENZYME"/>
    <property type="match status" value="1"/>
</dbReference>
<dbReference type="AlphaFoldDB" id="A0A6P5EBK5"/>
<dbReference type="RefSeq" id="XP_020080719.1">
    <property type="nucleotide sequence ID" value="XM_020225130.1"/>
</dbReference>